<dbReference type="PANTHER" id="PTHR11063">
    <property type="entry name" value="GLUTAMATE SEMIALDEHYDE DEHYDROGENASE"/>
    <property type="match status" value="1"/>
</dbReference>
<feature type="compositionally biased region" description="Polar residues" evidence="1">
    <location>
        <begin position="99"/>
        <end position="116"/>
    </location>
</feature>
<sequence>MSTQVMLVSSNRSFHDNPPYLKLGSSRFIRILLVWAGPALLPLSAALPATVSSPLTIHKSADYRVYSGLLLQQELQARPLVGNASIVAFSQEKAKKTSVGHTNLQSLPDQSPNRRPSTPHCVRRLQASSMSSSSSSGSSGSSRPEMREFGRDLGRARTILIKIGTEIVHSPEGLLAMGQIGNIVEQIAALHMRGHNIILVSSGSVSIGKMVLHRQYLLSGSMQSHLGGQVDDNVHFYEKACAAAGQSGLQSLYEMLFAQYHLACSQVLASDADFREPQVRVNLQRTVRALLDVGIIPVINENDVITRRTTPLTNENKIAWDNDSLAALFAQEMGVDLMMLITDVDGIYTGTKDNRKLISRFRRGDKQAIATESRVGAIGQKDKLHSCIRAVDSGAVRAAVVAKAGQGVLLRVLNGERVGTLFASDGAPIGDAEVEEQHIDPLYSGIAPHAPNPMSKL</sequence>
<accession>A0A8T1VR34</accession>
<gene>
    <name evidence="3" type="ORF">PHYPSEUDO_004709</name>
</gene>
<dbReference type="Pfam" id="PF00696">
    <property type="entry name" value="AA_kinase"/>
    <property type="match status" value="1"/>
</dbReference>
<protein>
    <recommendedName>
        <fullName evidence="2">Aspartate/glutamate/uridylate kinase domain-containing protein</fullName>
    </recommendedName>
</protein>
<name>A0A8T1VR34_9STRA</name>
<dbReference type="FunFam" id="3.40.1160.10:FF:000042">
    <property type="entry name" value="Delta-1-pyrroline-5-carboxylate synthase"/>
    <property type="match status" value="1"/>
</dbReference>
<evidence type="ECO:0000313" key="4">
    <source>
        <dbReference type="Proteomes" id="UP000694044"/>
    </source>
</evidence>
<reference evidence="3" key="1">
    <citation type="submission" date="2021-02" db="EMBL/GenBank/DDBJ databases">
        <authorList>
            <person name="Palmer J.M."/>
        </authorList>
    </citation>
    <scope>NUCLEOTIDE SEQUENCE</scope>
    <source>
        <strain evidence="3">SCRP734</strain>
    </source>
</reference>
<evidence type="ECO:0000256" key="1">
    <source>
        <dbReference type="SAM" id="MobiDB-lite"/>
    </source>
</evidence>
<organism evidence="3 4">
    <name type="scientific">Phytophthora pseudosyringae</name>
    <dbReference type="NCBI Taxonomy" id="221518"/>
    <lineage>
        <taxon>Eukaryota</taxon>
        <taxon>Sar</taxon>
        <taxon>Stramenopiles</taxon>
        <taxon>Oomycota</taxon>
        <taxon>Peronosporomycetes</taxon>
        <taxon>Peronosporales</taxon>
        <taxon>Peronosporaceae</taxon>
        <taxon>Phytophthora</taxon>
    </lineage>
</organism>
<dbReference type="PANTHER" id="PTHR11063:SF8">
    <property type="entry name" value="DELTA-1-PYRROLINE-5-CARBOXYLATE SYNTHASE"/>
    <property type="match status" value="1"/>
</dbReference>
<dbReference type="Proteomes" id="UP000694044">
    <property type="component" value="Unassembled WGS sequence"/>
</dbReference>
<dbReference type="AlphaFoldDB" id="A0A8T1VR34"/>
<dbReference type="InterPro" id="IPR001048">
    <property type="entry name" value="Asp/Glu/Uridylate_kinase"/>
</dbReference>
<dbReference type="OrthoDB" id="1934954at2759"/>
<dbReference type="GO" id="GO:0004350">
    <property type="term" value="F:glutamate-5-semialdehyde dehydrogenase activity"/>
    <property type="evidence" value="ECO:0007669"/>
    <property type="project" value="TreeGrafter"/>
</dbReference>
<dbReference type="EMBL" id="JAGDFM010000202">
    <property type="protein sequence ID" value="KAG7382629.1"/>
    <property type="molecule type" value="Genomic_DNA"/>
</dbReference>
<feature type="compositionally biased region" description="Low complexity" evidence="1">
    <location>
        <begin position="128"/>
        <end position="142"/>
    </location>
</feature>
<feature type="region of interest" description="Disordered" evidence="1">
    <location>
        <begin position="98"/>
        <end position="147"/>
    </location>
</feature>
<proteinExistence type="predicted"/>
<comment type="caution">
    <text evidence="3">The sequence shown here is derived from an EMBL/GenBank/DDBJ whole genome shotgun (WGS) entry which is preliminary data.</text>
</comment>
<feature type="domain" description="Aspartate/glutamate/uridylate kinase" evidence="2">
    <location>
        <begin position="158"/>
        <end position="401"/>
    </location>
</feature>
<evidence type="ECO:0000259" key="2">
    <source>
        <dbReference type="Pfam" id="PF00696"/>
    </source>
</evidence>
<evidence type="ECO:0000313" key="3">
    <source>
        <dbReference type="EMBL" id="KAG7382629.1"/>
    </source>
</evidence>
<keyword evidence="4" id="KW-1185">Reference proteome</keyword>